<dbReference type="InterPro" id="IPR043128">
    <property type="entry name" value="Rev_trsase/Diguanyl_cyclase"/>
</dbReference>
<dbReference type="InterPro" id="IPR029787">
    <property type="entry name" value="Nucleotide_cyclase"/>
</dbReference>
<evidence type="ECO:0000256" key="2">
    <source>
        <dbReference type="ARBA" id="ARBA00034247"/>
    </source>
</evidence>
<evidence type="ECO:0000256" key="3">
    <source>
        <dbReference type="SAM" id="MobiDB-lite"/>
    </source>
</evidence>
<dbReference type="InterPro" id="IPR000160">
    <property type="entry name" value="GGDEF_dom"/>
</dbReference>
<feature type="transmembrane region" description="Helical" evidence="4">
    <location>
        <begin position="116"/>
        <end position="138"/>
    </location>
</feature>
<comment type="caution">
    <text evidence="6">The sequence shown here is derived from an EMBL/GenBank/DDBJ whole genome shotgun (WGS) entry which is preliminary data.</text>
</comment>
<dbReference type="GO" id="GO:0052621">
    <property type="term" value="F:diguanylate cyclase activity"/>
    <property type="evidence" value="ECO:0007669"/>
    <property type="project" value="UniProtKB-EC"/>
</dbReference>
<proteinExistence type="predicted"/>
<keyword evidence="4" id="KW-0472">Membrane</keyword>
<dbReference type="InterPro" id="IPR050469">
    <property type="entry name" value="Diguanylate_Cyclase"/>
</dbReference>
<feature type="transmembrane region" description="Helical" evidence="4">
    <location>
        <begin position="61"/>
        <end position="81"/>
    </location>
</feature>
<dbReference type="CDD" id="cd01949">
    <property type="entry name" value="GGDEF"/>
    <property type="match status" value="1"/>
</dbReference>
<dbReference type="Proteomes" id="UP000095463">
    <property type="component" value="Unassembled WGS sequence"/>
</dbReference>
<dbReference type="FunFam" id="3.30.70.270:FF:000001">
    <property type="entry name" value="Diguanylate cyclase domain protein"/>
    <property type="match status" value="1"/>
</dbReference>
<evidence type="ECO:0000313" key="6">
    <source>
        <dbReference type="EMBL" id="OEO28951.1"/>
    </source>
</evidence>
<dbReference type="NCBIfam" id="TIGR00254">
    <property type="entry name" value="GGDEF"/>
    <property type="match status" value="1"/>
</dbReference>
<feature type="transmembrane region" description="Helical" evidence="4">
    <location>
        <begin position="37"/>
        <end position="55"/>
    </location>
</feature>
<feature type="transmembrane region" description="Helical" evidence="4">
    <location>
        <begin position="93"/>
        <end position="110"/>
    </location>
</feature>
<dbReference type="OrthoDB" id="9812260at2"/>
<reference evidence="6 7" key="1">
    <citation type="journal article" date="2015" name="Genome Announc.">
        <title>Genome Assemblies of Three Soil-Associated Devosia species: D. insulae, D. limi, and D. soli.</title>
        <authorList>
            <person name="Hassan Y.I."/>
            <person name="Lepp D."/>
            <person name="Zhou T."/>
        </authorList>
    </citation>
    <scope>NUCLEOTIDE SEQUENCE [LARGE SCALE GENOMIC DNA]</scope>
    <source>
        <strain evidence="6 7">DS-56</strain>
    </source>
</reference>
<keyword evidence="4" id="KW-1133">Transmembrane helix</keyword>
<dbReference type="Pfam" id="PF00990">
    <property type="entry name" value="GGDEF"/>
    <property type="match status" value="1"/>
</dbReference>
<dbReference type="AlphaFoldDB" id="A0A1E5XK35"/>
<dbReference type="PANTHER" id="PTHR45138:SF9">
    <property type="entry name" value="DIGUANYLATE CYCLASE DGCM-RELATED"/>
    <property type="match status" value="1"/>
</dbReference>
<gene>
    <name evidence="6" type="ORF">VW23_027855</name>
</gene>
<evidence type="ECO:0000313" key="7">
    <source>
        <dbReference type="Proteomes" id="UP000095463"/>
    </source>
</evidence>
<dbReference type="EMBL" id="LAJE02000344">
    <property type="protein sequence ID" value="OEO28951.1"/>
    <property type="molecule type" value="Genomic_DNA"/>
</dbReference>
<evidence type="ECO:0000256" key="4">
    <source>
        <dbReference type="SAM" id="Phobius"/>
    </source>
</evidence>
<evidence type="ECO:0000256" key="1">
    <source>
        <dbReference type="ARBA" id="ARBA00012528"/>
    </source>
</evidence>
<keyword evidence="4" id="KW-0812">Transmembrane</keyword>
<comment type="catalytic activity">
    <reaction evidence="2">
        <text>2 GTP = 3',3'-c-di-GMP + 2 diphosphate</text>
        <dbReference type="Rhea" id="RHEA:24898"/>
        <dbReference type="ChEBI" id="CHEBI:33019"/>
        <dbReference type="ChEBI" id="CHEBI:37565"/>
        <dbReference type="ChEBI" id="CHEBI:58805"/>
        <dbReference type="EC" id="2.7.7.65"/>
    </reaction>
</comment>
<feature type="domain" description="GGDEF" evidence="5">
    <location>
        <begin position="250"/>
        <end position="383"/>
    </location>
</feature>
<feature type="transmembrane region" description="Helical" evidence="4">
    <location>
        <begin position="180"/>
        <end position="207"/>
    </location>
</feature>
<feature type="transmembrane region" description="Helical" evidence="4">
    <location>
        <begin position="150"/>
        <end position="174"/>
    </location>
</feature>
<dbReference type="PANTHER" id="PTHR45138">
    <property type="entry name" value="REGULATORY COMPONENTS OF SENSORY TRANSDUCTION SYSTEM"/>
    <property type="match status" value="1"/>
</dbReference>
<evidence type="ECO:0000259" key="5">
    <source>
        <dbReference type="PROSITE" id="PS50887"/>
    </source>
</evidence>
<name>A0A1E5XK35_9HYPH</name>
<sequence length="395" mass="41917">MSLDLTTLYLVSAMVTGMSGLLFLLDMRGRPDPALRWWGLAFLFAITPAVIYALAGQAPEFVVLNPIGNGLVVAGSSLLWVGARAFSHKRTPVVAWVGPAVLAAALPFALEQPLVTWSGFPLLAGGVVVFNMLAALECWRPVGPRMRNHVVLAVAWAGGSVFYLFRLVAFVAFGPDDPRFALAFGSEAATICVLLLIVISSFSMVALGKEVSEAALKQAATRDGLTGVLNRSEFTRLAEREIRDAGERDEGYALLLLDLDHFKRINDTHGHAIGDEVLAGVATAVSRCLGPRDLFCRYGGEEFAALLPGATPDVAGVVAERVLRAVRGVMVWTPAGPLRPTTSIGISAANVESIDLGALMRVADIALYRAKRGGRDRAEGGGEGAEALPKTLQNA</sequence>
<dbReference type="SUPFAM" id="SSF55073">
    <property type="entry name" value="Nucleotide cyclase"/>
    <property type="match status" value="1"/>
</dbReference>
<feature type="region of interest" description="Disordered" evidence="3">
    <location>
        <begin position="374"/>
        <end position="395"/>
    </location>
</feature>
<dbReference type="PROSITE" id="PS50887">
    <property type="entry name" value="GGDEF"/>
    <property type="match status" value="1"/>
</dbReference>
<accession>A0A1E5XK35</accession>
<protein>
    <recommendedName>
        <fullName evidence="1">diguanylate cyclase</fullName>
        <ecNumber evidence="1">2.7.7.65</ecNumber>
    </recommendedName>
</protein>
<organism evidence="6 7">
    <name type="scientific">Devosia insulae DS-56</name>
    <dbReference type="NCBI Taxonomy" id="1116389"/>
    <lineage>
        <taxon>Bacteria</taxon>
        <taxon>Pseudomonadati</taxon>
        <taxon>Pseudomonadota</taxon>
        <taxon>Alphaproteobacteria</taxon>
        <taxon>Hyphomicrobiales</taxon>
        <taxon>Devosiaceae</taxon>
        <taxon>Devosia</taxon>
    </lineage>
</organism>
<dbReference type="EC" id="2.7.7.65" evidence="1"/>
<dbReference type="RefSeq" id="WP_069911787.1">
    <property type="nucleotide sequence ID" value="NZ_LAJE02000344.1"/>
</dbReference>
<dbReference type="SMART" id="SM00267">
    <property type="entry name" value="GGDEF"/>
    <property type="match status" value="1"/>
</dbReference>
<feature type="transmembrane region" description="Helical" evidence="4">
    <location>
        <begin position="6"/>
        <end position="25"/>
    </location>
</feature>
<dbReference type="Gene3D" id="3.30.70.270">
    <property type="match status" value="1"/>
</dbReference>
<keyword evidence="7" id="KW-1185">Reference proteome</keyword>